<keyword evidence="1" id="KW-0472">Membrane</keyword>
<sequence>MEKYVELEKKFGGQFRETSMVDSDYKDKKVYWLEFAVLFVLFVVIKSWCMINVSGTKVICMRVANNHKLSNNNGYLYLLGNKYKVSFDVKAIKPCLTYPRAQDSVLDFFYRSVLLLMFITTLLVAYHNYQSIEHTKHCISDVELDIKKNQQNKA</sequence>
<accession>A0A6G7BB74</accession>
<keyword evidence="1" id="KW-0812">Transmembrane</keyword>
<reference evidence="2 3" key="1">
    <citation type="submission" date="2020-02" db="EMBL/GenBank/DDBJ databases">
        <title>Complete genome sequences of six Lactobacillus iners strains isolated from the human vagina.</title>
        <authorList>
            <person name="France M.T."/>
            <person name="Rutt L."/>
            <person name="Narina S."/>
            <person name="Arbaugh S."/>
            <person name="Humphrys M.S."/>
            <person name="Ma B."/>
            <person name="Hayward M.R."/>
            <person name="Relman D."/>
            <person name="Kwon D.S."/>
            <person name="Ravel J."/>
        </authorList>
    </citation>
    <scope>NUCLEOTIDE SEQUENCE [LARGE SCALE GENOMIC DNA]</scope>
    <source>
        <strain evidence="2 3">C0210C1</strain>
        <plasmid evidence="3">pc0210c1</plasmid>
    </source>
</reference>
<dbReference type="Proteomes" id="UP000501676">
    <property type="component" value="Plasmid pC0210C1"/>
</dbReference>
<feature type="transmembrane region" description="Helical" evidence="1">
    <location>
        <begin position="108"/>
        <end position="126"/>
    </location>
</feature>
<evidence type="ECO:0000256" key="1">
    <source>
        <dbReference type="SAM" id="Phobius"/>
    </source>
</evidence>
<dbReference type="EMBL" id="CP049229">
    <property type="protein sequence ID" value="QIH24524.1"/>
    <property type="molecule type" value="Genomic_DNA"/>
</dbReference>
<gene>
    <name evidence="2" type="ORF">G6Z83_06850</name>
</gene>
<dbReference type="RefSeq" id="WP_164824182.1">
    <property type="nucleotide sequence ID" value="NZ_CP049229.1"/>
</dbReference>
<evidence type="ECO:0000313" key="3">
    <source>
        <dbReference type="Proteomes" id="UP000501676"/>
    </source>
</evidence>
<organism evidence="2 3">
    <name type="scientific">Lactobacillus iners</name>
    <dbReference type="NCBI Taxonomy" id="147802"/>
    <lineage>
        <taxon>Bacteria</taxon>
        <taxon>Bacillati</taxon>
        <taxon>Bacillota</taxon>
        <taxon>Bacilli</taxon>
        <taxon>Lactobacillales</taxon>
        <taxon>Lactobacillaceae</taxon>
        <taxon>Lactobacillus</taxon>
    </lineage>
</organism>
<name>A0A6G7BB74_9LACO</name>
<keyword evidence="1" id="KW-1133">Transmembrane helix</keyword>
<dbReference type="AlphaFoldDB" id="A0A6G7BB74"/>
<feature type="transmembrane region" description="Helical" evidence="1">
    <location>
        <begin position="30"/>
        <end position="48"/>
    </location>
</feature>
<protein>
    <submittedName>
        <fullName evidence="2">Uncharacterized protein</fullName>
    </submittedName>
</protein>
<evidence type="ECO:0000313" key="2">
    <source>
        <dbReference type="EMBL" id="QIH24524.1"/>
    </source>
</evidence>
<keyword evidence="2" id="KW-0614">Plasmid</keyword>
<geneLocation type="plasmid" evidence="3">
    <name>pc0210c1</name>
</geneLocation>
<proteinExistence type="predicted"/>